<dbReference type="SUPFAM" id="SSF111126">
    <property type="entry name" value="Ligand-binding domain in the NO signalling and Golgi transport"/>
    <property type="match status" value="1"/>
</dbReference>
<name>A0A6H5H8S2_9HEMI</name>
<dbReference type="CDD" id="cd14944">
    <property type="entry name" value="TRAPPC6A_Trs33"/>
    <property type="match status" value="1"/>
</dbReference>
<proteinExistence type="inferred from homology"/>
<keyword evidence="4" id="KW-0560">Oxidoreductase</keyword>
<dbReference type="InterPro" id="IPR005097">
    <property type="entry name" value="Sacchrp_dh_NADP-bd"/>
</dbReference>
<dbReference type="InterPro" id="IPR051168">
    <property type="entry name" value="AASS"/>
</dbReference>
<dbReference type="SMART" id="SM01002">
    <property type="entry name" value="AlaDh_PNT_C"/>
    <property type="match status" value="1"/>
</dbReference>
<dbReference type="GO" id="GO:0019878">
    <property type="term" value="P:lysine biosynthetic process via aminoadipic acid"/>
    <property type="evidence" value="ECO:0007669"/>
    <property type="project" value="TreeGrafter"/>
</dbReference>
<dbReference type="Pfam" id="PF04051">
    <property type="entry name" value="TRAPP"/>
    <property type="match status" value="1"/>
</dbReference>
<dbReference type="OrthoDB" id="274828at2759"/>
<feature type="region of interest" description="Disordered" evidence="5">
    <location>
        <begin position="1094"/>
        <end position="1130"/>
    </location>
</feature>
<dbReference type="GO" id="GO:0005794">
    <property type="term" value="C:Golgi apparatus"/>
    <property type="evidence" value="ECO:0007669"/>
    <property type="project" value="UniProtKB-SubCell"/>
</dbReference>
<dbReference type="GO" id="GO:0005761">
    <property type="term" value="C:mitochondrial ribosome"/>
    <property type="evidence" value="ECO:0007669"/>
    <property type="project" value="InterPro"/>
</dbReference>
<evidence type="ECO:0000256" key="3">
    <source>
        <dbReference type="ARBA" id="ARBA00022857"/>
    </source>
</evidence>
<dbReference type="GO" id="GO:0006915">
    <property type="term" value="P:apoptotic process"/>
    <property type="evidence" value="ECO:0007669"/>
    <property type="project" value="InterPro"/>
</dbReference>
<dbReference type="GO" id="GO:0015935">
    <property type="term" value="C:small ribosomal subunit"/>
    <property type="evidence" value="ECO:0007669"/>
    <property type="project" value="InterPro"/>
</dbReference>
<evidence type="ECO:0000256" key="1">
    <source>
        <dbReference type="ARBA" id="ARBA00004222"/>
    </source>
</evidence>
<evidence type="ECO:0000313" key="7">
    <source>
        <dbReference type="EMBL" id="CAB0012876.1"/>
    </source>
</evidence>
<dbReference type="Gene3D" id="3.40.50.720">
    <property type="entry name" value="NAD(P)-binding Rossmann-like Domain"/>
    <property type="match status" value="1"/>
</dbReference>
<dbReference type="InterPro" id="IPR037992">
    <property type="entry name" value="TRAPPC6/Trs33"/>
</dbReference>
<comment type="similarity">
    <text evidence="2">Belongs to the TRAPP small subunits family. BET3 subfamily.</text>
</comment>
<evidence type="ECO:0000313" key="8">
    <source>
        <dbReference type="Proteomes" id="UP000479000"/>
    </source>
</evidence>
<dbReference type="FunFam" id="3.30.360.10:FF:000008">
    <property type="entry name" value="Alpha-aminoadipic semialdehyde synthase, mitochondrial"/>
    <property type="match status" value="1"/>
</dbReference>
<feature type="compositionally biased region" description="Basic and acidic residues" evidence="5">
    <location>
        <begin position="1103"/>
        <end position="1130"/>
    </location>
</feature>
<protein>
    <recommendedName>
        <fullName evidence="6">Alanine dehydrogenase/pyridine nucleotide transhydrogenase NAD(H)-binding domain-containing protein</fullName>
    </recommendedName>
</protein>
<dbReference type="Gene3D" id="3.30.1380.20">
    <property type="entry name" value="Trafficking protein particle complex subunit 3"/>
    <property type="match status" value="1"/>
</dbReference>
<evidence type="ECO:0000256" key="4">
    <source>
        <dbReference type="ARBA" id="ARBA00023002"/>
    </source>
</evidence>
<dbReference type="Pfam" id="PF16653">
    <property type="entry name" value="Sacchrp_dh_C"/>
    <property type="match status" value="2"/>
</dbReference>
<accession>A0A6H5H8S2</accession>
<dbReference type="InterPro" id="IPR007194">
    <property type="entry name" value="TRAPP_component"/>
</dbReference>
<dbReference type="InterPro" id="IPR032095">
    <property type="entry name" value="Sacchrp_dh-like_C"/>
</dbReference>
<dbReference type="EMBL" id="CADCXU010025655">
    <property type="protein sequence ID" value="CAB0012876.1"/>
    <property type="molecule type" value="Genomic_DNA"/>
</dbReference>
<dbReference type="GO" id="GO:0048193">
    <property type="term" value="P:Golgi vesicle transport"/>
    <property type="evidence" value="ECO:0007669"/>
    <property type="project" value="InterPro"/>
</dbReference>
<dbReference type="GO" id="GO:0004753">
    <property type="term" value="F:saccharopine dehydrogenase activity"/>
    <property type="evidence" value="ECO:0007669"/>
    <property type="project" value="TreeGrafter"/>
</dbReference>
<evidence type="ECO:0000256" key="2">
    <source>
        <dbReference type="ARBA" id="ARBA00006218"/>
    </source>
</evidence>
<dbReference type="PANTHER" id="PTHR11133">
    <property type="entry name" value="SACCHAROPINE DEHYDROGENASE"/>
    <property type="match status" value="1"/>
</dbReference>
<feature type="domain" description="Alanine dehydrogenase/pyridine nucleotide transhydrogenase NAD(H)-binding" evidence="6">
    <location>
        <begin position="200"/>
        <end position="353"/>
    </location>
</feature>
<dbReference type="SUPFAM" id="SSF55347">
    <property type="entry name" value="Glyceraldehyde-3-phosphate dehydrogenase-like, C-terminal domain"/>
    <property type="match status" value="1"/>
</dbReference>
<dbReference type="InterPro" id="IPR019368">
    <property type="entry name" value="Ribosomal_mS29"/>
</dbReference>
<keyword evidence="3" id="KW-0521">NADP</keyword>
<dbReference type="Pfam" id="PF10236">
    <property type="entry name" value="DAP3"/>
    <property type="match status" value="1"/>
</dbReference>
<dbReference type="InterPro" id="IPR007698">
    <property type="entry name" value="AlaDH/PNT_NAD(H)-bd"/>
</dbReference>
<dbReference type="PRINTS" id="PR01716">
    <property type="entry name" value="DEATHASSOCP3"/>
</dbReference>
<dbReference type="PANTHER" id="PTHR11133:SF22">
    <property type="entry name" value="ALPHA-AMINOADIPIC SEMIALDEHYDE SYNTHASE, MITOCHONDRIAL"/>
    <property type="match status" value="1"/>
</dbReference>
<dbReference type="Gene3D" id="3.30.360.10">
    <property type="entry name" value="Dihydrodipicolinate Reductase, domain 2"/>
    <property type="match status" value="1"/>
</dbReference>
<evidence type="ECO:0000259" key="6">
    <source>
        <dbReference type="SMART" id="SM01002"/>
    </source>
</evidence>
<keyword evidence="8" id="KW-1185">Reference proteome</keyword>
<dbReference type="Pfam" id="PF03435">
    <property type="entry name" value="Sacchrp_dh_NADP"/>
    <property type="match status" value="1"/>
</dbReference>
<comment type="subcellular location">
    <subcellularLocation>
        <location evidence="1">Golgi apparatus</location>
        <location evidence="1">cis-Golgi network</location>
    </subcellularLocation>
</comment>
<dbReference type="InterPro" id="IPR008092">
    <property type="entry name" value="Ribosomal_mS29_met"/>
</dbReference>
<reference evidence="7 8" key="1">
    <citation type="submission" date="2020-02" db="EMBL/GenBank/DDBJ databases">
        <authorList>
            <person name="Ferguson B K."/>
        </authorList>
    </citation>
    <scope>NUCLEOTIDE SEQUENCE [LARGE SCALE GENOMIC DNA]</scope>
</reference>
<gene>
    <name evidence="7" type="ORF">NTEN_LOCUS17569</name>
</gene>
<organism evidence="7 8">
    <name type="scientific">Nesidiocoris tenuis</name>
    <dbReference type="NCBI Taxonomy" id="355587"/>
    <lineage>
        <taxon>Eukaryota</taxon>
        <taxon>Metazoa</taxon>
        <taxon>Ecdysozoa</taxon>
        <taxon>Arthropoda</taxon>
        <taxon>Hexapoda</taxon>
        <taxon>Insecta</taxon>
        <taxon>Pterygota</taxon>
        <taxon>Neoptera</taxon>
        <taxon>Paraneoptera</taxon>
        <taxon>Hemiptera</taxon>
        <taxon>Heteroptera</taxon>
        <taxon>Panheteroptera</taxon>
        <taxon>Cimicomorpha</taxon>
        <taxon>Miridae</taxon>
        <taxon>Dicyphina</taxon>
        <taxon>Nesidiocoris</taxon>
    </lineage>
</organism>
<dbReference type="Proteomes" id="UP000479000">
    <property type="component" value="Unassembled WGS sequence"/>
</dbReference>
<evidence type="ECO:0000256" key="5">
    <source>
        <dbReference type="SAM" id="MobiDB-lite"/>
    </source>
</evidence>
<dbReference type="InterPro" id="IPR024096">
    <property type="entry name" value="NO_sig/Golgi_transp_ligand-bd"/>
</dbReference>
<sequence length="1471" mass="165659">MVADEILLELLHAELVNYVCSSECKESAGQLNKHCNLSTLEYFGFSTGYKLIERFTKDWPRLTTELDTIKFICTDFWSSIYKKSIDNLRTNHQGVYVLHDQAFSLSPSPSTGHSSNPWYHQQYQSIINKLSHFVEDRQLRLVRSDSHWRLHKVHRASFDRHLPRQSDCSSEGGPISMGAKSIPISGKCPPSYKGWRQSHCATFEQKGISYTGQVTYRKARRKCSRNFLTNTSLRKCSRKWPIMEIAPYASVIINGIYWAVDSPKLLTLPDAKALLRPAHTPWLPISEGAPALPHRLLAICDISADPGGSIEFMNECTTIDTPFCLYDADSNKDTKRWVASFGGSVREEVDVLSRGMSRVSPVLIDVNERPDHLSSLVEDADIVVSLLPYHLHGAVAEACIERRTNMVTASYLTPDMAALHDKAVEAGITVVNEVGLDPGIDHLLAMECIDEVHMAGGKVESFVSYCGGLPAPECSDNPFRYKFSWSPRGVLLNTLGTAKFLEDSKAIELSAGGRVLEYAKNLEFLPGFALEGYPNRDSIRYARLYGIAAEAHTVFRGTLRFKGELLKFSNKDRDVVILRHDFGILWPSGVREQRGITLVEYGEPGGATAMARTVGLPAAITANMVMTGFQLVCPSASNANTVVDRYLSCILSDESEGLLLTQRACQRTAVFWISLFRHFPVQLLCTQTVSGCRMKHCRCMTLKNIFPTKTEDPALVIFKHALNLRTVLGFQGCLSLLHIWNTSCTRKQQMSIHHQVEDKFHQNVSPWTTRPCCCRLIQMPPPELVNVGPPPAKIYENVTDLLRYGLLVRAVVRHLSPLATLGQPWNKENTLSHLGPPRGSYFQRSPLNVGNDFETVNADLERSNLNTMISRIRVIDYRFRKLMVYTVNGSIVIVLKSRIGTELQKKLFLIHIYSESLPEQVSVCPCVLSCCGNILWFESNTSEYAAGGHRPTRSDAAKHYAIRKSQSKVLLFGILHCFRQLQVIFHSLAPEELIVCYLYTCDFLLDFIIKLNRLAECRTSQEDGSAEAAVCCTTGGIHGSVRVIPALRCLDFEQKEMKFFLYFPFVGTLGRCLSSGNTAGDEVTNTLAVLKNASDSNVGPAGDGDRSEQSERREYRGHWRTRDPPAAHTNHTDDHVGLFYTVPDSVQRQLFSTGGLPKSFAANIKTFTECSFMVRKPAVDLIQRLNATDFSRPPVRHVLYGQPGCGKSIILAHLLHYALVNKFVIIHVPWTWNWFRRDWTEVAYNSKDRRFVDLPVLSAQWLKHFLLQNGTYIDALQLRTSQDYVWSQREQTPAGSPLSALINHGINRVKFAGDCVAALLQELKLACNEDKCKAFVAIDGFNALVNDYETRLKTEDKVKVRTRMVTLSRSFRQVVQQDWKNAAILLTVDQLAASYRTLDSHWPIYLLGREGFETIDPFIPVSVTEYTDLELNSALDYYEDRMWLQRAEGRQDLGFLSNRNPYSLMELCAGL</sequence>